<sequence length="864" mass="99144">MRITHALKIFFASALVFSFYLGYVTIVNNSLNGKTISEVRKQGGYQAVDNNGHVQENSNDADFVDLPLESNDETFVGKPNIEEEEANKMKEITVKPLLVNSTSAKKNDVQIGTKKVVVTTDPNVKKIVNEQDHTNAPIHIFYYTFMKSTSQINYGHFNQIWSCDHSEYKADMTCINSSFYPKLGPYASDNVTIIEAHMKMISSAGIDVVVVSWLPPPVLLGTNANLVNITTMILDKAKQFKIKVAFQLEDYIGRSAITIGDDIKFIQNTFKNHDAFYTMKSKKIEVNKDKKVNDDIAGIEKPIFYIFNSSNVGSKDWKELTSLNGSVSIRHTKYDSILIGLLADDKDRQMIVDGGLDGFYTYYGGDEFTFGSTVSMWPILSKFADENNLLFIPSVAPGFDNSKSFKSDKPLIKERASGEYYKKMWSMAHTSRADIVSITSFNHWSEGTQIEPAIKFTDTQSHPKVPYVYKSYDKEPDQYLHITLEMVKQFFTPHSQDIEAKISNIIQAFYYPWYGSPKFDHGFYLHWNHTEIEDWHQHVKKPLKTHNPPDDIASVYYPKLGPYSSRDTKVIDQHFEQMAYAKIGVAAISWYPKKLADDEGVSWDDLMPVLLNAAHKKNIKVTFHMEPYKDRSAESLSRDIKYVIETYGSHPALLKMKNEMTNNFNELPLFYIYDSYRIRPSEWTELTTKNGRFSIRDLKYDSILIGLLVENGHKDEIVRSGFDGFYTYFAADKFSYGSTISNWGDLSSFAKANKLMFIPSVGPGYDDTRVRKWNSENTKARNNGEYYRRYLEAAYKNDCSIVSITSFNEWHEGTQIEAAIPFLDSKTNPSKPFHYEKYTYPNQYLDITREMVENFFEVRDVSKI</sequence>
<proteinExistence type="predicted"/>
<reference evidence="2" key="1">
    <citation type="submission" date="2016-11" db="UniProtKB">
        <authorList>
            <consortium name="WormBaseParasite"/>
        </authorList>
    </citation>
    <scope>IDENTIFICATION</scope>
    <source>
        <strain evidence="2">KR3021</strain>
    </source>
</reference>
<dbReference type="WBParaSite" id="RSKR_0000037600.1">
    <property type="protein sequence ID" value="RSKR_0000037600.1"/>
    <property type="gene ID" value="RSKR_0000037600"/>
</dbReference>
<organism evidence="1 2">
    <name type="scientific">Rhabditophanes sp. KR3021</name>
    <dbReference type="NCBI Taxonomy" id="114890"/>
    <lineage>
        <taxon>Eukaryota</taxon>
        <taxon>Metazoa</taxon>
        <taxon>Ecdysozoa</taxon>
        <taxon>Nematoda</taxon>
        <taxon>Chromadorea</taxon>
        <taxon>Rhabditida</taxon>
        <taxon>Tylenchina</taxon>
        <taxon>Panagrolaimomorpha</taxon>
        <taxon>Strongyloidoidea</taxon>
        <taxon>Alloionematidae</taxon>
        <taxon>Rhabditophanes</taxon>
    </lineage>
</organism>
<accession>A0AC35TGN6</accession>
<evidence type="ECO:0000313" key="1">
    <source>
        <dbReference type="Proteomes" id="UP000095286"/>
    </source>
</evidence>
<protein>
    <submittedName>
        <fullName evidence="2">Glycoprotein endo-alpha-1,2-mannosidase</fullName>
    </submittedName>
</protein>
<dbReference type="Proteomes" id="UP000095286">
    <property type="component" value="Unplaced"/>
</dbReference>
<name>A0AC35TGN6_9BILA</name>
<evidence type="ECO:0000313" key="2">
    <source>
        <dbReference type="WBParaSite" id="RSKR_0000037600.1"/>
    </source>
</evidence>